<organism evidence="1 2">
    <name type="scientific">Nesidiocoris tenuis</name>
    <dbReference type="NCBI Taxonomy" id="355587"/>
    <lineage>
        <taxon>Eukaryota</taxon>
        <taxon>Metazoa</taxon>
        <taxon>Ecdysozoa</taxon>
        <taxon>Arthropoda</taxon>
        <taxon>Hexapoda</taxon>
        <taxon>Insecta</taxon>
        <taxon>Pterygota</taxon>
        <taxon>Neoptera</taxon>
        <taxon>Paraneoptera</taxon>
        <taxon>Hemiptera</taxon>
        <taxon>Heteroptera</taxon>
        <taxon>Panheteroptera</taxon>
        <taxon>Cimicomorpha</taxon>
        <taxon>Miridae</taxon>
        <taxon>Dicyphina</taxon>
        <taxon>Nesidiocoris</taxon>
    </lineage>
</organism>
<evidence type="ECO:0000313" key="1">
    <source>
        <dbReference type="EMBL" id="CAB0001913.1"/>
    </source>
</evidence>
<evidence type="ECO:0000313" key="2">
    <source>
        <dbReference type="Proteomes" id="UP000479000"/>
    </source>
</evidence>
<protein>
    <submittedName>
        <fullName evidence="1">Uncharacterized protein</fullName>
    </submittedName>
</protein>
<name>A0A6H5GFP3_9HEMI</name>
<proteinExistence type="predicted"/>
<reference evidence="1 2" key="1">
    <citation type="submission" date="2020-02" db="EMBL/GenBank/DDBJ databases">
        <authorList>
            <person name="Ferguson B K."/>
        </authorList>
    </citation>
    <scope>NUCLEOTIDE SEQUENCE [LARGE SCALE GENOMIC DNA]</scope>
</reference>
<dbReference type="AlphaFoldDB" id="A0A6H5GFP3"/>
<keyword evidence="2" id="KW-1185">Reference proteome</keyword>
<feature type="non-terminal residue" evidence="1">
    <location>
        <position position="54"/>
    </location>
</feature>
<sequence length="54" mass="6386">MRKFIYLHGTLLCSYVTDEMVKDVNLKYVVKYNNLIAITNIVWQFATIKTTIEE</sequence>
<dbReference type="Proteomes" id="UP000479000">
    <property type="component" value="Unassembled WGS sequence"/>
</dbReference>
<dbReference type="EMBL" id="CADCXU010011760">
    <property type="protein sequence ID" value="CAB0001913.1"/>
    <property type="molecule type" value="Genomic_DNA"/>
</dbReference>
<accession>A0A6H5GFP3</accession>
<gene>
    <name evidence="1" type="ORF">NTEN_LOCUS7700</name>
</gene>